<dbReference type="InParanoid" id="A0A2T3AXT4"/>
<protein>
    <submittedName>
        <fullName evidence="2">Uncharacterized protein</fullName>
    </submittedName>
</protein>
<dbReference type="Proteomes" id="UP000241818">
    <property type="component" value="Unassembled WGS sequence"/>
</dbReference>
<gene>
    <name evidence="2" type="ORF">M430DRAFT_28903</name>
</gene>
<accession>A0A2T3AXT4</accession>
<reference evidence="2 3" key="1">
    <citation type="journal article" date="2018" name="New Phytol.">
        <title>Comparative genomics and transcriptomics depict ericoid mycorrhizal fungi as versatile saprotrophs and plant mutualists.</title>
        <authorList>
            <person name="Martino E."/>
            <person name="Morin E."/>
            <person name="Grelet G.A."/>
            <person name="Kuo A."/>
            <person name="Kohler A."/>
            <person name="Daghino S."/>
            <person name="Barry K.W."/>
            <person name="Cichocki N."/>
            <person name="Clum A."/>
            <person name="Dockter R.B."/>
            <person name="Hainaut M."/>
            <person name="Kuo R.C."/>
            <person name="LaButti K."/>
            <person name="Lindahl B.D."/>
            <person name="Lindquist E.A."/>
            <person name="Lipzen A."/>
            <person name="Khouja H.R."/>
            <person name="Magnuson J."/>
            <person name="Murat C."/>
            <person name="Ohm R.A."/>
            <person name="Singer S.W."/>
            <person name="Spatafora J.W."/>
            <person name="Wang M."/>
            <person name="Veneault-Fourrey C."/>
            <person name="Henrissat B."/>
            <person name="Grigoriev I.V."/>
            <person name="Martin F.M."/>
            <person name="Perotto S."/>
        </authorList>
    </citation>
    <scope>NUCLEOTIDE SEQUENCE [LARGE SCALE GENOMIC DNA]</scope>
    <source>
        <strain evidence="2 3">ATCC 22711</strain>
    </source>
</reference>
<organism evidence="2 3">
    <name type="scientific">Amorphotheca resinae ATCC 22711</name>
    <dbReference type="NCBI Taxonomy" id="857342"/>
    <lineage>
        <taxon>Eukaryota</taxon>
        <taxon>Fungi</taxon>
        <taxon>Dikarya</taxon>
        <taxon>Ascomycota</taxon>
        <taxon>Pezizomycotina</taxon>
        <taxon>Leotiomycetes</taxon>
        <taxon>Helotiales</taxon>
        <taxon>Amorphothecaceae</taxon>
        <taxon>Amorphotheca</taxon>
    </lineage>
</organism>
<dbReference type="RefSeq" id="XP_024719462.1">
    <property type="nucleotide sequence ID" value="XM_024865830.1"/>
</dbReference>
<name>A0A2T3AXT4_AMORE</name>
<proteinExistence type="predicted"/>
<feature type="region of interest" description="Disordered" evidence="1">
    <location>
        <begin position="141"/>
        <end position="185"/>
    </location>
</feature>
<dbReference type="EMBL" id="KZ679013">
    <property type="protein sequence ID" value="PSS14863.1"/>
    <property type="molecule type" value="Genomic_DNA"/>
</dbReference>
<dbReference type="GeneID" id="36573911"/>
<sequence length="185" mass="21265">MRKTILPSPPPGTCVKTEYRKAGVMTRAALKRLKLSIPSKTGDHPDIHCKLSFLRKRREQRTNPPEYRPDFWWEVEEYAAFEEAHVVVSPLIGGGLGEPMIPVEEQKEMWKTPHVEVRAGGTINYYVREDEPERMEKAKIDKAKRKRRQLYGGVGSERRRRAWKKRGGAQRLKGADGKFLPATKA</sequence>
<evidence type="ECO:0000256" key="1">
    <source>
        <dbReference type="SAM" id="MobiDB-lite"/>
    </source>
</evidence>
<feature type="compositionally biased region" description="Basic residues" evidence="1">
    <location>
        <begin position="158"/>
        <end position="168"/>
    </location>
</feature>
<evidence type="ECO:0000313" key="3">
    <source>
        <dbReference type="Proteomes" id="UP000241818"/>
    </source>
</evidence>
<keyword evidence="3" id="KW-1185">Reference proteome</keyword>
<dbReference type="AlphaFoldDB" id="A0A2T3AXT4"/>
<evidence type="ECO:0000313" key="2">
    <source>
        <dbReference type="EMBL" id="PSS14863.1"/>
    </source>
</evidence>